<feature type="compositionally biased region" description="Low complexity" evidence="12">
    <location>
        <begin position="690"/>
        <end position="701"/>
    </location>
</feature>
<feature type="region of interest" description="Disordered" evidence="12">
    <location>
        <begin position="593"/>
        <end position="793"/>
    </location>
</feature>
<feature type="binding site" evidence="10">
    <location>
        <position position="444"/>
    </location>
    <ligand>
        <name>S-adenosyl-L-methionine</name>
        <dbReference type="ChEBI" id="CHEBI:59789"/>
    </ligand>
</feature>
<reference evidence="15" key="1">
    <citation type="journal article" date="2016" name="Genome Announc.">
        <title>Draft genome sequences of fungus Aspergillus calidoustus.</title>
        <authorList>
            <person name="Horn F."/>
            <person name="Linde J."/>
            <person name="Mattern D.J."/>
            <person name="Walther G."/>
            <person name="Guthke R."/>
            <person name="Scherlach K."/>
            <person name="Martin K."/>
            <person name="Brakhage A.A."/>
            <person name="Petzke L."/>
            <person name="Valiante V."/>
        </authorList>
    </citation>
    <scope>NUCLEOTIDE SEQUENCE [LARGE SCALE GENOMIC DNA]</scope>
    <source>
        <strain evidence="15">SF006504</strain>
    </source>
</reference>
<name>A0A0U5GPJ4_ASPCI</name>
<sequence>MGKGRRMKKQGPPAPLDESKITISKYRKSGGSAEPKVESGKKRRRTEVEDEDVVKDVQKSKKNKANGAVANGKETKKAAAVTAGKEKKKPVQKQVQLESEDEDEDEDMSDFDADGMDEDEFDDLDGISEGSMDSQAEGDFGFGSDEEENDSDSVVDSDEDDHPRQTMFSDDEDLSDAEEKLTAANIEGLSRKLDEAKQAEEEEAEAELQEAAMQTNIAGDRPDVFEGTEGEGLAPNLQLLRTRITDTIRILGDMKTLGQPGKSRADYTQLLLNDICTYYGYTPFLAEKLFNLFTPMEAFAFFEANETPRPVVIRTNTLRTNRRSLAQALINRGVVLEPVGKWSKVGLQVFESAVPLGATPEYLAGHYILQAASSFLPVMALAPQENERILDMASAPGGKTTYISALMRNTGCVIANDASKPRAKGLIGNIHRLGCKNTIVTNLDARTAFPKAMGGFDRVLLDAPCTGTGVISKDPGVKTNKNERDFLAIPHMQRQLLLAAIDSVDHSSKTGGYVVYSTCSVTVEENEAVVQYVLKKRPNVKLVETGLGNFGTPGFTHYMGKHFDAKMTMTRRYFPHRENVDGFFVCKLKKTGPTPVQKTKEQDGASATNGTSRPKSTTPTTDDEAVDKTPITNDDGTAAGEDGFGPFSENEEEDKERMLRAERNRLRRKGLNPKGVLNKPKKAATKPKADTTSESESTTSPKAKKAEAEAPTATPAATTEEPAAKQPKKKDDKKKKAAPPVEALAASSEPSSSATPSSNQEPEQKKDKKKSKKQTQSSSTSPGKSKKANKGGK</sequence>
<feature type="region of interest" description="Disordered" evidence="12">
    <location>
        <begin position="1"/>
        <end position="177"/>
    </location>
</feature>
<dbReference type="OMA" id="PIGSWTK"/>
<evidence type="ECO:0000256" key="12">
    <source>
        <dbReference type="SAM" id="MobiDB-lite"/>
    </source>
</evidence>
<dbReference type="NCBIfam" id="TIGR00446">
    <property type="entry name" value="nop2p"/>
    <property type="match status" value="1"/>
</dbReference>
<evidence type="ECO:0000256" key="5">
    <source>
        <dbReference type="ARBA" id="ARBA00022679"/>
    </source>
</evidence>
<dbReference type="PROSITE" id="PS51686">
    <property type="entry name" value="SAM_MT_RSMB_NOP"/>
    <property type="match status" value="1"/>
</dbReference>
<evidence type="ECO:0000313" key="15">
    <source>
        <dbReference type="Proteomes" id="UP000054771"/>
    </source>
</evidence>
<evidence type="ECO:0000313" key="14">
    <source>
        <dbReference type="EMBL" id="CEN60664.1"/>
    </source>
</evidence>
<evidence type="ECO:0000259" key="13">
    <source>
        <dbReference type="PROSITE" id="PS51686"/>
    </source>
</evidence>
<feature type="coiled-coil region" evidence="11">
    <location>
        <begin position="186"/>
        <end position="216"/>
    </location>
</feature>
<evidence type="ECO:0000256" key="1">
    <source>
        <dbReference type="ARBA" id="ARBA00004604"/>
    </source>
</evidence>
<dbReference type="FunFam" id="3.30.70.1170:FF:000001">
    <property type="entry name" value="Ribosomal RNA methyltransferase Nop2"/>
    <property type="match status" value="1"/>
</dbReference>
<organism evidence="14 15">
    <name type="scientific">Aspergillus calidoustus</name>
    <dbReference type="NCBI Taxonomy" id="454130"/>
    <lineage>
        <taxon>Eukaryota</taxon>
        <taxon>Fungi</taxon>
        <taxon>Dikarya</taxon>
        <taxon>Ascomycota</taxon>
        <taxon>Pezizomycotina</taxon>
        <taxon>Eurotiomycetes</taxon>
        <taxon>Eurotiomycetidae</taxon>
        <taxon>Eurotiales</taxon>
        <taxon>Aspergillaceae</taxon>
        <taxon>Aspergillus</taxon>
        <taxon>Aspergillus subgen. Nidulantes</taxon>
    </lineage>
</organism>
<dbReference type="GO" id="GO:0003723">
    <property type="term" value="F:RNA binding"/>
    <property type="evidence" value="ECO:0007669"/>
    <property type="project" value="UniProtKB-UniRule"/>
</dbReference>
<keyword evidence="6 10" id="KW-0949">S-adenosyl-L-methionine</keyword>
<feature type="active site" description="Nucleophile" evidence="10">
    <location>
        <position position="519"/>
    </location>
</feature>
<dbReference type="AlphaFoldDB" id="A0A0U5GPJ4"/>
<feature type="compositionally biased region" description="Basic residues" evidence="12">
    <location>
        <begin position="784"/>
        <end position="793"/>
    </location>
</feature>
<dbReference type="InterPro" id="IPR018314">
    <property type="entry name" value="RsmB/NOL1/NOP2-like_CS"/>
</dbReference>
<dbReference type="EMBL" id="CDMC01000002">
    <property type="protein sequence ID" value="CEN60664.1"/>
    <property type="molecule type" value="Genomic_DNA"/>
</dbReference>
<dbReference type="GO" id="GO:0000470">
    <property type="term" value="P:maturation of LSU-rRNA"/>
    <property type="evidence" value="ECO:0007669"/>
    <property type="project" value="TreeGrafter"/>
</dbReference>
<dbReference type="InterPro" id="IPR011023">
    <property type="entry name" value="Nop2p"/>
</dbReference>
<dbReference type="PRINTS" id="PR02008">
    <property type="entry name" value="RCMTFAMILY"/>
</dbReference>
<feature type="binding site" evidence="10">
    <location>
        <position position="462"/>
    </location>
    <ligand>
        <name>S-adenosyl-L-methionine</name>
        <dbReference type="ChEBI" id="CHEBI:59789"/>
    </ligand>
</feature>
<proteinExistence type="inferred from homology"/>
<dbReference type="GO" id="GO:0070475">
    <property type="term" value="P:rRNA base methylation"/>
    <property type="evidence" value="ECO:0007669"/>
    <property type="project" value="TreeGrafter"/>
</dbReference>
<feature type="compositionally biased region" description="Acidic residues" evidence="12">
    <location>
        <begin position="144"/>
        <end position="160"/>
    </location>
</feature>
<feature type="compositionally biased region" description="Low complexity" evidence="12">
    <location>
        <begin position="738"/>
        <end position="761"/>
    </location>
</feature>
<dbReference type="FunFam" id="3.40.50.150:FF:000495">
    <property type="entry name" value="Nucleolar RNA methyltransferase (Nop2), putative"/>
    <property type="match status" value="1"/>
</dbReference>
<evidence type="ECO:0000256" key="2">
    <source>
        <dbReference type="ARBA" id="ARBA00007494"/>
    </source>
</evidence>
<dbReference type="OrthoDB" id="427002at2759"/>
<dbReference type="PROSITE" id="PS01153">
    <property type="entry name" value="NOL1_NOP2_SUN"/>
    <property type="match status" value="1"/>
</dbReference>
<evidence type="ECO:0000256" key="11">
    <source>
        <dbReference type="SAM" id="Coils"/>
    </source>
</evidence>
<feature type="binding site" evidence="10">
    <location>
        <begin position="393"/>
        <end position="399"/>
    </location>
    <ligand>
        <name>S-adenosyl-L-methionine</name>
        <dbReference type="ChEBI" id="CHEBI:59789"/>
    </ligand>
</feature>
<dbReference type="InterPro" id="IPR023273">
    <property type="entry name" value="RCMT_NOP2"/>
</dbReference>
<keyword evidence="15" id="KW-1185">Reference proteome</keyword>
<dbReference type="InterPro" id="IPR029063">
    <property type="entry name" value="SAM-dependent_MTases_sf"/>
</dbReference>
<dbReference type="STRING" id="454130.A0A0U5GPJ4"/>
<keyword evidence="7 10" id="KW-0694">RNA-binding</keyword>
<feature type="binding site" evidence="10">
    <location>
        <position position="417"/>
    </location>
    <ligand>
        <name>S-adenosyl-L-methionine</name>
        <dbReference type="ChEBI" id="CHEBI:59789"/>
    </ligand>
</feature>
<dbReference type="Pfam" id="PF01189">
    <property type="entry name" value="Methyltr_RsmB-F"/>
    <property type="match status" value="1"/>
</dbReference>
<dbReference type="GO" id="GO:0009383">
    <property type="term" value="F:rRNA (cytosine-C5-)-methyltransferase activity"/>
    <property type="evidence" value="ECO:0007669"/>
    <property type="project" value="TreeGrafter"/>
</dbReference>
<dbReference type="GO" id="GO:0005730">
    <property type="term" value="C:nucleolus"/>
    <property type="evidence" value="ECO:0007669"/>
    <property type="project" value="UniProtKB-SubCell"/>
</dbReference>
<feature type="compositionally biased region" description="Low complexity" evidence="12">
    <location>
        <begin position="709"/>
        <end position="725"/>
    </location>
</feature>
<keyword evidence="3" id="KW-0690">Ribosome biogenesis</keyword>
<evidence type="ECO:0000256" key="8">
    <source>
        <dbReference type="ARBA" id="ARBA00023242"/>
    </source>
</evidence>
<dbReference type="CDD" id="cd02440">
    <property type="entry name" value="AdoMet_MTases"/>
    <property type="match status" value="1"/>
</dbReference>
<feature type="compositionally biased region" description="Low complexity" evidence="12">
    <location>
        <begin position="774"/>
        <end position="783"/>
    </location>
</feature>
<dbReference type="InterPro" id="IPR023267">
    <property type="entry name" value="RCMT"/>
</dbReference>
<feature type="compositionally biased region" description="Polar residues" evidence="12">
    <location>
        <begin position="605"/>
        <end position="620"/>
    </location>
</feature>
<dbReference type="Gene3D" id="3.40.50.150">
    <property type="entry name" value="Vaccinia Virus protein VP39"/>
    <property type="match status" value="1"/>
</dbReference>
<feature type="compositionally biased region" description="Acidic residues" evidence="12">
    <location>
        <begin position="98"/>
        <end position="126"/>
    </location>
</feature>
<dbReference type="Gene3D" id="3.30.70.1170">
    <property type="entry name" value="Sun protein, domain 3"/>
    <property type="match status" value="1"/>
</dbReference>
<keyword evidence="11" id="KW-0175">Coiled coil</keyword>
<feature type="compositionally biased region" description="Basic residues" evidence="12">
    <location>
        <begin position="726"/>
        <end position="737"/>
    </location>
</feature>
<dbReference type="InterPro" id="IPR001678">
    <property type="entry name" value="MeTrfase_RsmB-F_NOP2_dom"/>
</dbReference>
<evidence type="ECO:0000256" key="10">
    <source>
        <dbReference type="PROSITE-ProRule" id="PRU01023"/>
    </source>
</evidence>
<comment type="subcellular location">
    <subcellularLocation>
        <location evidence="1">Nucleus</location>
        <location evidence="1">Nucleolus</location>
    </subcellularLocation>
</comment>
<keyword evidence="8" id="KW-0539">Nucleus</keyword>
<dbReference type="SUPFAM" id="SSF53335">
    <property type="entry name" value="S-adenosyl-L-methionine-dependent methyltransferases"/>
    <property type="match status" value="1"/>
</dbReference>
<evidence type="ECO:0000256" key="9">
    <source>
        <dbReference type="ARBA" id="ARBA00082314"/>
    </source>
</evidence>
<gene>
    <name evidence="14" type="ORF">ASPCAL03099</name>
</gene>
<accession>A0A0U5GPJ4</accession>
<dbReference type="Proteomes" id="UP000054771">
    <property type="component" value="Unassembled WGS sequence"/>
</dbReference>
<feature type="compositionally biased region" description="Basic and acidic residues" evidence="12">
    <location>
        <begin position="655"/>
        <end position="664"/>
    </location>
</feature>
<evidence type="ECO:0000256" key="7">
    <source>
        <dbReference type="ARBA" id="ARBA00022884"/>
    </source>
</evidence>
<evidence type="ECO:0000256" key="4">
    <source>
        <dbReference type="ARBA" id="ARBA00022603"/>
    </source>
</evidence>
<dbReference type="PANTHER" id="PTHR22807">
    <property type="entry name" value="NOP2 YEAST -RELATED NOL1/NOP2/FMU SUN DOMAIN-CONTAINING"/>
    <property type="match status" value="1"/>
</dbReference>
<keyword evidence="5 10" id="KW-0808">Transferase</keyword>
<dbReference type="InterPro" id="IPR049560">
    <property type="entry name" value="MeTrfase_RsmB-F_NOP2_cat"/>
</dbReference>
<feature type="domain" description="SAM-dependent MTase RsmB/NOP-type" evidence="13">
    <location>
        <begin position="301"/>
        <end position="591"/>
    </location>
</feature>
<dbReference type="PRINTS" id="PR02012">
    <property type="entry name" value="RCMTNOP2"/>
</dbReference>
<comment type="similarity">
    <text evidence="2 10">Belongs to the class I-like SAM-binding methyltransferase superfamily. RsmB/NOP family.</text>
</comment>
<dbReference type="PANTHER" id="PTHR22807:SF30">
    <property type="entry name" value="28S RRNA (CYTOSINE(4447)-C(5))-METHYLTRANSFERASE-RELATED"/>
    <property type="match status" value="1"/>
</dbReference>
<evidence type="ECO:0000256" key="3">
    <source>
        <dbReference type="ARBA" id="ARBA00022517"/>
    </source>
</evidence>
<protein>
    <recommendedName>
        <fullName evidence="9">Nucleolar protein 2</fullName>
    </recommendedName>
</protein>
<keyword evidence="4 10" id="KW-0489">Methyltransferase</keyword>
<evidence type="ECO:0000256" key="6">
    <source>
        <dbReference type="ARBA" id="ARBA00022691"/>
    </source>
</evidence>